<dbReference type="EMBL" id="BMJJ01000001">
    <property type="protein sequence ID" value="GGD06762.1"/>
    <property type="molecule type" value="Genomic_DNA"/>
</dbReference>
<proteinExistence type="predicted"/>
<dbReference type="Proteomes" id="UP000613160">
    <property type="component" value="Unassembled WGS sequence"/>
</dbReference>
<name>A0A916XT28_9HYPH</name>
<reference evidence="3" key="2">
    <citation type="submission" date="2020-09" db="EMBL/GenBank/DDBJ databases">
        <authorList>
            <person name="Sun Q."/>
            <person name="Zhou Y."/>
        </authorList>
    </citation>
    <scope>NUCLEOTIDE SEQUENCE</scope>
    <source>
        <strain evidence="3">CGMCC 1.15493</strain>
    </source>
</reference>
<accession>A0A916XT28</accession>
<reference evidence="3" key="1">
    <citation type="journal article" date="2014" name="Int. J. Syst. Evol. Microbiol.">
        <title>Complete genome sequence of Corynebacterium casei LMG S-19264T (=DSM 44701T), isolated from a smear-ripened cheese.</title>
        <authorList>
            <consortium name="US DOE Joint Genome Institute (JGI-PGF)"/>
            <person name="Walter F."/>
            <person name="Albersmeier A."/>
            <person name="Kalinowski J."/>
            <person name="Ruckert C."/>
        </authorList>
    </citation>
    <scope>NUCLEOTIDE SEQUENCE</scope>
    <source>
        <strain evidence="3">CGMCC 1.15493</strain>
    </source>
</reference>
<dbReference type="InterPro" id="IPR021331">
    <property type="entry name" value="Hva1_TUDOR"/>
</dbReference>
<dbReference type="Pfam" id="PF11160">
    <property type="entry name" value="Hva1_TUDOR"/>
    <property type="match status" value="1"/>
</dbReference>
<sequence length="72" mass="8002">MKKLKKGDEVTWNYGRGKAEGEVDAVFTDKVTRKIKGKSITRKADEDEPAYTVVQEDGGKALKSGSELTKKR</sequence>
<comment type="caution">
    <text evidence="3">The sequence shown here is derived from an EMBL/GenBank/DDBJ whole genome shotgun (WGS) entry which is preliminary data.</text>
</comment>
<evidence type="ECO:0000259" key="2">
    <source>
        <dbReference type="Pfam" id="PF11160"/>
    </source>
</evidence>
<dbReference type="Gene3D" id="2.30.30.1060">
    <property type="match status" value="1"/>
</dbReference>
<feature type="domain" description="Hypervirulence associated protein TUDOR" evidence="2">
    <location>
        <begin position="7"/>
        <end position="68"/>
    </location>
</feature>
<evidence type="ECO:0000313" key="3">
    <source>
        <dbReference type="EMBL" id="GGD06762.1"/>
    </source>
</evidence>
<evidence type="ECO:0000313" key="4">
    <source>
        <dbReference type="Proteomes" id="UP000613160"/>
    </source>
</evidence>
<organism evidence="3 4">
    <name type="scientific">Aureimonas glaciei</name>
    <dbReference type="NCBI Taxonomy" id="1776957"/>
    <lineage>
        <taxon>Bacteria</taxon>
        <taxon>Pseudomonadati</taxon>
        <taxon>Pseudomonadota</taxon>
        <taxon>Alphaproteobacteria</taxon>
        <taxon>Hyphomicrobiales</taxon>
        <taxon>Aurantimonadaceae</taxon>
        <taxon>Aureimonas</taxon>
    </lineage>
</organism>
<protein>
    <recommendedName>
        <fullName evidence="2">Hypervirulence associated protein TUDOR domain-containing protein</fullName>
    </recommendedName>
</protein>
<evidence type="ECO:0000256" key="1">
    <source>
        <dbReference type="SAM" id="MobiDB-lite"/>
    </source>
</evidence>
<keyword evidence="4" id="KW-1185">Reference proteome</keyword>
<gene>
    <name evidence="3" type="ORF">GCM10011335_07170</name>
</gene>
<feature type="region of interest" description="Disordered" evidence="1">
    <location>
        <begin position="42"/>
        <end position="72"/>
    </location>
</feature>
<dbReference type="RefSeq" id="WP_188849160.1">
    <property type="nucleotide sequence ID" value="NZ_BMJJ01000001.1"/>
</dbReference>
<dbReference type="AlphaFoldDB" id="A0A916XT28"/>